<dbReference type="AlphaFoldDB" id="A0A8W8MUT8"/>
<dbReference type="Pfam" id="PF10245">
    <property type="entry name" value="MRP-S22"/>
    <property type="match status" value="1"/>
</dbReference>
<dbReference type="EnsemblMetazoa" id="G34691.2">
    <property type="protein sequence ID" value="G34691.2:cds"/>
    <property type="gene ID" value="G34691"/>
</dbReference>
<dbReference type="GO" id="GO:0003735">
    <property type="term" value="F:structural constituent of ribosome"/>
    <property type="evidence" value="ECO:0007669"/>
    <property type="project" value="TreeGrafter"/>
</dbReference>
<evidence type="ECO:0008006" key="3">
    <source>
        <dbReference type="Google" id="ProtNLM"/>
    </source>
</evidence>
<reference evidence="1" key="1">
    <citation type="submission" date="2022-08" db="UniProtKB">
        <authorList>
            <consortium name="EnsemblMetazoa"/>
        </authorList>
    </citation>
    <scope>IDENTIFICATION</scope>
    <source>
        <strain evidence="1">05x7-T-G4-1.051#20</strain>
    </source>
</reference>
<dbReference type="Proteomes" id="UP000005408">
    <property type="component" value="Unassembled WGS sequence"/>
</dbReference>
<protein>
    <recommendedName>
        <fullName evidence="3">28S ribosomal protein S22, mitochondrial</fullName>
    </recommendedName>
</protein>
<keyword evidence="2" id="KW-1185">Reference proteome</keyword>
<name>A0A8W8MUT8_MAGGI</name>
<evidence type="ECO:0000313" key="2">
    <source>
        <dbReference type="Proteomes" id="UP000005408"/>
    </source>
</evidence>
<dbReference type="InterPro" id="IPR019374">
    <property type="entry name" value="Ribosomal_mS22"/>
</dbReference>
<dbReference type="PANTHER" id="PTHR13071:SF4">
    <property type="entry name" value="SMALL RIBOSOMAL SUBUNIT PROTEIN MS22"/>
    <property type="match status" value="1"/>
</dbReference>
<evidence type="ECO:0000313" key="1">
    <source>
        <dbReference type="EnsemblMetazoa" id="G34691.2:cds"/>
    </source>
</evidence>
<dbReference type="GO" id="GO:0005763">
    <property type="term" value="C:mitochondrial small ribosomal subunit"/>
    <property type="evidence" value="ECO:0007669"/>
    <property type="project" value="TreeGrafter"/>
</dbReference>
<proteinExistence type="predicted"/>
<sequence length="370" mass="43081">MSCNLSKAAFLQTFRKLSCVHSQLLLLRGVHVSQFKPPVVPTDIDPFPLFMEEGVQTILNDITGIDLKKTALLQPKKLPLKPVLRAVPDKELKRLQADSFKKERSKIEQRPPFMRARKEISRELARNPEIAPVMTNNLLFIDTSAFTRSERANKDKVVVVRDTEGTLRTATQEERDRAIQIAFPVRGRTIFPSSFFKPENLHNALQRCRYSYVLDKVCVQYDPDHPEFLRITKEIYDYILERMEFDALRGTRHFGSMAFYLSLCHREYELVLDMLERKLIVDVMDYIRLHRKIHSQEGSKGSLSKPLGYDKKNFEKLMGLYMKRITGNRKKQAEKMVESLLEAGLPEIIKENLSQRELIDSYLKLETNVY</sequence>
<accession>A0A8W8MUT8</accession>
<dbReference type="PANTHER" id="PTHR13071">
    <property type="entry name" value="MITOCHONDRIAL 28S RIBOSOMAL PROTEIN S22"/>
    <property type="match status" value="1"/>
</dbReference>
<organism evidence="1 2">
    <name type="scientific">Magallana gigas</name>
    <name type="common">Pacific oyster</name>
    <name type="synonym">Crassostrea gigas</name>
    <dbReference type="NCBI Taxonomy" id="29159"/>
    <lineage>
        <taxon>Eukaryota</taxon>
        <taxon>Metazoa</taxon>
        <taxon>Spiralia</taxon>
        <taxon>Lophotrochozoa</taxon>
        <taxon>Mollusca</taxon>
        <taxon>Bivalvia</taxon>
        <taxon>Autobranchia</taxon>
        <taxon>Pteriomorphia</taxon>
        <taxon>Ostreida</taxon>
        <taxon>Ostreoidea</taxon>
        <taxon>Ostreidae</taxon>
        <taxon>Magallana</taxon>
    </lineage>
</organism>